<accession>A0ABU6SG33</accession>
<sequence length="148" mass="16916">MHGVENWGVTLSLPAKEDTVGLLFALSSIDDVLLSWCSFHRRSNYVSGEVSSLPKICRAPSSDRLLRLENNQNGELQYVGGLVSEIKGVNVNKCNMSFVEAMFLGLGYNRYNEIYWLEPGFDLHKGLRLLQNDYDSLRMRESTRRKLR</sequence>
<evidence type="ECO:0000259" key="1">
    <source>
        <dbReference type="Pfam" id="PF26130"/>
    </source>
</evidence>
<feature type="domain" description="PB1-like" evidence="1">
    <location>
        <begin position="67"/>
        <end position="145"/>
    </location>
</feature>
<organism evidence="2 3">
    <name type="scientific">Stylosanthes scabra</name>
    <dbReference type="NCBI Taxonomy" id="79078"/>
    <lineage>
        <taxon>Eukaryota</taxon>
        <taxon>Viridiplantae</taxon>
        <taxon>Streptophyta</taxon>
        <taxon>Embryophyta</taxon>
        <taxon>Tracheophyta</taxon>
        <taxon>Spermatophyta</taxon>
        <taxon>Magnoliopsida</taxon>
        <taxon>eudicotyledons</taxon>
        <taxon>Gunneridae</taxon>
        <taxon>Pentapetalae</taxon>
        <taxon>rosids</taxon>
        <taxon>fabids</taxon>
        <taxon>Fabales</taxon>
        <taxon>Fabaceae</taxon>
        <taxon>Papilionoideae</taxon>
        <taxon>50 kb inversion clade</taxon>
        <taxon>dalbergioids sensu lato</taxon>
        <taxon>Dalbergieae</taxon>
        <taxon>Pterocarpus clade</taxon>
        <taxon>Stylosanthes</taxon>
    </lineage>
</organism>
<name>A0ABU6SG33_9FABA</name>
<proteinExistence type="predicted"/>
<evidence type="ECO:0000313" key="2">
    <source>
        <dbReference type="EMBL" id="MED6135089.1"/>
    </source>
</evidence>
<keyword evidence="3" id="KW-1185">Reference proteome</keyword>
<gene>
    <name evidence="2" type="ORF">PIB30_042897</name>
</gene>
<dbReference type="Pfam" id="PF26130">
    <property type="entry name" value="PB1-like"/>
    <property type="match status" value="1"/>
</dbReference>
<protein>
    <recommendedName>
        <fullName evidence="1">PB1-like domain-containing protein</fullName>
    </recommendedName>
</protein>
<dbReference type="Proteomes" id="UP001341840">
    <property type="component" value="Unassembled WGS sequence"/>
</dbReference>
<reference evidence="2 3" key="1">
    <citation type="journal article" date="2023" name="Plants (Basel)">
        <title>Bridging the Gap: Combining Genomics and Transcriptomics Approaches to Understand Stylosanthes scabra, an Orphan Legume from the Brazilian Caatinga.</title>
        <authorList>
            <person name="Ferreira-Neto J.R.C."/>
            <person name="da Silva M.D."/>
            <person name="Binneck E."/>
            <person name="de Melo N.F."/>
            <person name="da Silva R.H."/>
            <person name="de Melo A.L.T.M."/>
            <person name="Pandolfi V."/>
            <person name="Bustamante F.O."/>
            <person name="Brasileiro-Vidal A.C."/>
            <person name="Benko-Iseppon A.M."/>
        </authorList>
    </citation>
    <scope>NUCLEOTIDE SEQUENCE [LARGE SCALE GENOMIC DNA]</scope>
    <source>
        <tissue evidence="2">Leaves</tissue>
    </source>
</reference>
<dbReference type="InterPro" id="IPR058594">
    <property type="entry name" value="PB1-like_dom_pln"/>
</dbReference>
<dbReference type="EMBL" id="JASCZI010060662">
    <property type="protein sequence ID" value="MED6135089.1"/>
    <property type="molecule type" value="Genomic_DNA"/>
</dbReference>
<comment type="caution">
    <text evidence="2">The sequence shown here is derived from an EMBL/GenBank/DDBJ whole genome shotgun (WGS) entry which is preliminary data.</text>
</comment>
<evidence type="ECO:0000313" key="3">
    <source>
        <dbReference type="Proteomes" id="UP001341840"/>
    </source>
</evidence>